<dbReference type="InterPro" id="IPR011008">
    <property type="entry name" value="Dimeric_a/b-barrel"/>
</dbReference>
<evidence type="ECO:0000259" key="1">
    <source>
        <dbReference type="PROSITE" id="PS51725"/>
    </source>
</evidence>
<reference evidence="3 5" key="3">
    <citation type="submission" date="2017-09" db="EMBL/GenBank/DDBJ databases">
        <title>Streptomyces genome completion.</title>
        <authorList>
            <person name="Lee N."/>
            <person name="Cho B.-K."/>
        </authorList>
    </citation>
    <scope>NUCLEOTIDE SEQUENCE [LARGE SCALE GENOMIC DNA]</scope>
    <source>
        <strain evidence="3 5">ATCC 14899</strain>
    </source>
</reference>
<dbReference type="InterPro" id="IPR050744">
    <property type="entry name" value="AI-2_Isomerase_LsrG"/>
</dbReference>
<evidence type="ECO:0000313" key="2">
    <source>
        <dbReference type="EMBL" id="AJE38836.1"/>
    </source>
</evidence>
<proteinExistence type="predicted"/>
<dbReference type="GO" id="GO:0004497">
    <property type="term" value="F:monooxygenase activity"/>
    <property type="evidence" value="ECO:0007669"/>
    <property type="project" value="UniProtKB-KW"/>
</dbReference>
<evidence type="ECO:0000313" key="3">
    <source>
        <dbReference type="EMBL" id="QEV37416.1"/>
    </source>
</evidence>
<dbReference type="Gene3D" id="3.30.70.100">
    <property type="match status" value="1"/>
</dbReference>
<feature type="domain" description="ABM" evidence="1">
    <location>
        <begin position="3"/>
        <end position="94"/>
    </location>
</feature>
<dbReference type="KEGG" id="snq:CP978_01515"/>
<dbReference type="Proteomes" id="UP000031526">
    <property type="component" value="Chromosome"/>
</dbReference>
<evidence type="ECO:0000313" key="5">
    <source>
        <dbReference type="Proteomes" id="UP000325763"/>
    </source>
</evidence>
<sequence>MAFTVFAHYHCAPADAPAVREALLGMREATPAEPANLAYEVHAEIDRPGSFVLYERYTDRAGFEAHKETDHFAELIGRTVFPLLTERTVTFAEVL</sequence>
<dbReference type="AlphaFoldDB" id="A0A0B5DEF5"/>
<protein>
    <submittedName>
        <fullName evidence="2">Antibiotic biosynthesis monooxygenase</fullName>
    </submittedName>
</protein>
<organism evidence="2 4">
    <name type="scientific">Streptomyces nodosus</name>
    <dbReference type="NCBI Taxonomy" id="40318"/>
    <lineage>
        <taxon>Bacteria</taxon>
        <taxon>Bacillati</taxon>
        <taxon>Actinomycetota</taxon>
        <taxon>Actinomycetes</taxon>
        <taxon>Kitasatosporales</taxon>
        <taxon>Streptomycetaceae</taxon>
        <taxon>Streptomyces</taxon>
    </lineage>
</organism>
<keyword evidence="4" id="KW-1185">Reference proteome</keyword>
<evidence type="ECO:0000313" key="4">
    <source>
        <dbReference type="Proteomes" id="UP000031526"/>
    </source>
</evidence>
<dbReference type="PANTHER" id="PTHR33336:SF15">
    <property type="entry name" value="ABM DOMAIN-CONTAINING PROTEIN"/>
    <property type="match status" value="1"/>
</dbReference>
<dbReference type="OrthoDB" id="3695636at2"/>
<dbReference type="EMBL" id="CP023747">
    <property type="protein sequence ID" value="QEV37416.1"/>
    <property type="molecule type" value="Genomic_DNA"/>
</dbReference>
<reference evidence="2 4" key="2">
    <citation type="journal article" date="2016" name="Appl. Microbiol. Biotechnol.">
        <title>Exploiting the genome sequence of Streptomyces nodosus for enhanced antibiotic production.</title>
        <authorList>
            <person name="Sweeney P."/>
            <person name="Murphy C.D."/>
            <person name="Caffrey P."/>
        </authorList>
    </citation>
    <scope>NUCLEOTIDE SEQUENCE [LARGE SCALE GENOMIC DNA]</scope>
    <source>
        <strain evidence="2 4">ATCC 14899</strain>
    </source>
</reference>
<keyword evidence="2" id="KW-0503">Monooxygenase</keyword>
<dbReference type="RefSeq" id="WP_043436912.1">
    <property type="nucleotide sequence ID" value="NZ_CP009313.1"/>
</dbReference>
<gene>
    <name evidence="3" type="ORF">CP978_01515</name>
    <name evidence="2" type="ORF">SNOD_01165</name>
</gene>
<dbReference type="PANTHER" id="PTHR33336">
    <property type="entry name" value="QUINOL MONOOXYGENASE YGIN-RELATED"/>
    <property type="match status" value="1"/>
</dbReference>
<dbReference type="HOGENOM" id="CLU_131496_3_3_11"/>
<dbReference type="PROSITE" id="PS51725">
    <property type="entry name" value="ABM"/>
    <property type="match status" value="1"/>
</dbReference>
<dbReference type="InterPro" id="IPR007138">
    <property type="entry name" value="ABM_dom"/>
</dbReference>
<accession>A0A0B5DEF5</accession>
<dbReference type="Pfam" id="PF03992">
    <property type="entry name" value="ABM"/>
    <property type="match status" value="1"/>
</dbReference>
<keyword evidence="2" id="KW-0560">Oxidoreductase</keyword>
<reference evidence="4" key="1">
    <citation type="submission" date="2014-09" db="EMBL/GenBank/DDBJ databases">
        <title>Sequence of the Streptomyces nodosus genome.</title>
        <authorList>
            <person name="Sweeney P."/>
            <person name="Stephens N."/>
            <person name="Murphy C."/>
            <person name="Caffrey P."/>
        </authorList>
    </citation>
    <scope>NUCLEOTIDE SEQUENCE [LARGE SCALE GENOMIC DNA]</scope>
    <source>
        <strain evidence="4">ATCC 14899</strain>
    </source>
</reference>
<dbReference type="SUPFAM" id="SSF54909">
    <property type="entry name" value="Dimeric alpha+beta barrel"/>
    <property type="match status" value="1"/>
</dbReference>
<name>A0A0B5DEF5_9ACTN</name>
<dbReference type="EMBL" id="CP009313">
    <property type="protein sequence ID" value="AJE38836.1"/>
    <property type="molecule type" value="Genomic_DNA"/>
</dbReference>
<dbReference type="STRING" id="40318.SNOD_01165"/>
<dbReference type="Proteomes" id="UP000325763">
    <property type="component" value="Chromosome"/>
</dbReference>